<dbReference type="InterPro" id="IPR027463">
    <property type="entry name" value="AcrB_DN_DC_subdom"/>
</dbReference>
<dbReference type="InterPro" id="IPR001036">
    <property type="entry name" value="Acrflvin-R"/>
</dbReference>
<evidence type="ECO:0000313" key="2">
    <source>
        <dbReference type="EMBL" id="MVT40283.1"/>
    </source>
</evidence>
<dbReference type="SUPFAM" id="SSF82714">
    <property type="entry name" value="Multidrug efflux transporter AcrB TolC docking domain, DN and DC subdomains"/>
    <property type="match status" value="2"/>
</dbReference>
<feature type="transmembrane region" description="Helical" evidence="1">
    <location>
        <begin position="481"/>
        <end position="506"/>
    </location>
</feature>
<dbReference type="PANTHER" id="PTHR32063">
    <property type="match status" value="1"/>
</dbReference>
<feature type="transmembrane region" description="Helical" evidence="1">
    <location>
        <begin position="905"/>
        <end position="921"/>
    </location>
</feature>
<evidence type="ECO:0000256" key="1">
    <source>
        <dbReference type="SAM" id="Phobius"/>
    </source>
</evidence>
<accession>A0A6N8J5G2</accession>
<dbReference type="PANTHER" id="PTHR32063:SF0">
    <property type="entry name" value="SWARMING MOTILITY PROTEIN SWRC"/>
    <property type="match status" value="1"/>
</dbReference>
<feature type="transmembrane region" description="Helical" evidence="1">
    <location>
        <begin position="878"/>
        <end position="898"/>
    </location>
</feature>
<feature type="transmembrane region" description="Helical" evidence="1">
    <location>
        <begin position="31"/>
        <end position="49"/>
    </location>
</feature>
<dbReference type="PRINTS" id="PR00702">
    <property type="entry name" value="ACRIFLAVINRP"/>
</dbReference>
<dbReference type="SUPFAM" id="SSF82693">
    <property type="entry name" value="Multidrug efflux transporter AcrB pore domain, PN1, PN2, PC1 and PC2 subdomains"/>
    <property type="match status" value="2"/>
</dbReference>
<dbReference type="GO" id="GO:0005886">
    <property type="term" value="C:plasma membrane"/>
    <property type="evidence" value="ECO:0007669"/>
    <property type="project" value="TreeGrafter"/>
</dbReference>
<feature type="transmembrane region" description="Helical" evidence="1">
    <location>
        <begin position="448"/>
        <end position="469"/>
    </location>
</feature>
<dbReference type="Gene3D" id="3.30.2090.10">
    <property type="entry name" value="Multidrug efflux transporter AcrB TolC docking domain, DN and DC subdomains"/>
    <property type="match status" value="2"/>
</dbReference>
<dbReference type="Gene3D" id="1.20.1640.10">
    <property type="entry name" value="Multidrug efflux transporter AcrB transmembrane domain"/>
    <property type="match status" value="2"/>
</dbReference>
<dbReference type="Proteomes" id="UP000468388">
    <property type="component" value="Unassembled WGS sequence"/>
</dbReference>
<feature type="transmembrane region" description="Helical" evidence="1">
    <location>
        <begin position="355"/>
        <end position="375"/>
    </location>
</feature>
<keyword evidence="1" id="KW-1133">Transmembrane helix</keyword>
<dbReference type="Gene3D" id="3.30.70.1320">
    <property type="entry name" value="Multidrug efflux transporter AcrB pore domain like"/>
    <property type="match status" value="1"/>
</dbReference>
<dbReference type="SUPFAM" id="SSF82866">
    <property type="entry name" value="Multidrug efflux transporter AcrB transmembrane domain"/>
    <property type="match status" value="2"/>
</dbReference>
<organism evidence="2 3">
    <name type="scientific">Chitinophaga oryziterrae</name>
    <dbReference type="NCBI Taxonomy" id="1031224"/>
    <lineage>
        <taxon>Bacteria</taxon>
        <taxon>Pseudomonadati</taxon>
        <taxon>Bacteroidota</taxon>
        <taxon>Chitinophagia</taxon>
        <taxon>Chitinophagales</taxon>
        <taxon>Chitinophagaceae</taxon>
        <taxon>Chitinophaga</taxon>
    </lineage>
</organism>
<keyword evidence="3" id="KW-1185">Reference proteome</keyword>
<proteinExistence type="predicted"/>
<dbReference type="Gene3D" id="3.30.70.1430">
    <property type="entry name" value="Multidrug efflux transporter AcrB pore domain"/>
    <property type="match status" value="2"/>
</dbReference>
<feature type="transmembrane region" description="Helical" evidence="1">
    <location>
        <begin position="381"/>
        <end position="401"/>
    </location>
</feature>
<keyword evidence="1" id="KW-0812">Transmembrane</keyword>
<evidence type="ECO:0000313" key="3">
    <source>
        <dbReference type="Proteomes" id="UP000468388"/>
    </source>
</evidence>
<keyword evidence="1" id="KW-0472">Membrane</keyword>
<comment type="caution">
    <text evidence="2">The sequence shown here is derived from an EMBL/GenBank/DDBJ whole genome shotgun (WGS) entry which is preliminary data.</text>
</comment>
<dbReference type="OrthoDB" id="9798415at2"/>
<sequence length="1025" mass="113523">MRSLLMARLLLRLLSKNAFHFMIRYFVTRPVAILSIFFTLILVGVFLVFKVPVSLLPNIDVPFMVVRVNDPNASAQEIENRVLKPIRERLGVMGSLVSMETQASNHAGLIRLGFDYRADMALAYIEVNEKIDLLSGFFPPGMERPQVIRLNTTDIPVLRVQVLPAAADFERVSELTERILKRRLEQLPGVSVVDVSGQQSSMISLTPDVARMSAFKVHPDAIVEAVELANQDLGGLNLKRGQYQFFVRLQNRIKGIEDLAKVAVKTLSGDLVALDQVAVLRSAPEQAEGFHLFNGKPGLVVTVQAQAQSRMNDLVPLIKGAVADFRKEYPSVGFELSQDQSFLLDAGISNLEQDIVVGGLLTIVLLFLFLGNYAAALLMSISIPVSLVITFIFFYVFGLSFNIISLSGLALGVGMLIDNSIVIVGHITRKRIAGLSMLDSCVQGTNEMTAPVLGSVITTVVVYEPLVLLSGLAGALIKDQCIALTISLGVSLLVAFVLTPTLYALLLKAPPESLKEDTVFYTWVQRGYHRMISFILLHRRVFFVFTLCLMPLGFILAYFTRFESLPYIEKRESLAQIDWNEPVSAEENLRRTSLLLDGLGSSVLTTETDIGATQFLFQQENNNLYGSQLYFSCRSERDKLLTDARLAVLLRAYPRASLSIVDAPNAFTQLFVNHTPFLEAKFTPLGAGGDFEGLLAALRGRYVFSDGPSLVREPAMTGVLDVDRMNLYSVRRQDIDQQLQVLFGRLPLADMATMDGLKPIVMEAGDLDLQDKLNMPVRNVAGVEYPLNSFIRFEASHQFSHVCADRDGPYQSIVFREQKGLKDLMAGVRKVAALRGYAVSFSGRYFENEVLMMQMVWIFLLVVALLYTVLAIQFESFLQPVIVMLTIPIGVTGAMFLLCVSGGSLNVMAAIGFVVVLGLVVDDPLLKIETLNRLKKGYLSKGETWNEDLLYRMIHEAGDECLKPLLLVSLTTSIAVLPVLFFSGIGNDLQAPMAVVMIGGLSIGTFFTTWFVPLAYWYSQKWFGL</sequence>
<gene>
    <name evidence="2" type="ORF">GO495_06795</name>
</gene>
<feature type="transmembrane region" description="Helical" evidence="1">
    <location>
        <begin position="965"/>
        <end position="982"/>
    </location>
</feature>
<dbReference type="Pfam" id="PF00873">
    <property type="entry name" value="ACR_tran"/>
    <property type="match status" value="2"/>
</dbReference>
<reference evidence="2 3" key="1">
    <citation type="submission" date="2019-12" db="EMBL/GenBank/DDBJ databases">
        <title>The draft genomic sequence of strain Chitinophaga oryziterrae JCM 16595.</title>
        <authorList>
            <person name="Zhang X."/>
        </authorList>
    </citation>
    <scope>NUCLEOTIDE SEQUENCE [LARGE SCALE GENOMIC DNA]</scope>
    <source>
        <strain evidence="2 3">JCM 16595</strain>
    </source>
</reference>
<feature type="transmembrane region" description="Helical" evidence="1">
    <location>
        <begin position="994"/>
        <end position="1018"/>
    </location>
</feature>
<feature type="transmembrane region" description="Helical" evidence="1">
    <location>
        <begin position="850"/>
        <end position="872"/>
    </location>
</feature>
<name>A0A6N8J5G2_9BACT</name>
<dbReference type="Gene3D" id="3.30.70.1440">
    <property type="entry name" value="Multidrug efflux transporter AcrB pore domain"/>
    <property type="match status" value="1"/>
</dbReference>
<protein>
    <submittedName>
        <fullName evidence="2">AcrB/AcrD/AcrF family protein</fullName>
    </submittedName>
</protein>
<dbReference type="EMBL" id="WRXO01000001">
    <property type="protein sequence ID" value="MVT40283.1"/>
    <property type="molecule type" value="Genomic_DNA"/>
</dbReference>
<dbReference type="GO" id="GO:0042910">
    <property type="term" value="F:xenobiotic transmembrane transporter activity"/>
    <property type="evidence" value="ECO:0007669"/>
    <property type="project" value="TreeGrafter"/>
</dbReference>
<feature type="transmembrane region" description="Helical" evidence="1">
    <location>
        <begin position="541"/>
        <end position="560"/>
    </location>
</feature>
<dbReference type="AlphaFoldDB" id="A0A6N8J5G2"/>